<evidence type="ECO:0000313" key="1">
    <source>
        <dbReference type="EMBL" id="MRS61235.1"/>
    </source>
</evidence>
<dbReference type="AlphaFoldDB" id="A0A7K0EHK9"/>
<proteinExistence type="predicted"/>
<keyword evidence="2" id="KW-1185">Reference proteome</keyword>
<accession>A0A7K0EHK9</accession>
<reference evidence="1 2" key="1">
    <citation type="journal article" date="2018" name="Antonie Van Leeuwenhoek">
        <title>Larkinella terrae sp. nov., isolated from soil on Jeju Island, South Korea.</title>
        <authorList>
            <person name="Ten L.N."/>
            <person name="Jeon J."/>
            <person name="Park S.J."/>
            <person name="Park S."/>
            <person name="Lee S.Y."/>
            <person name="Kim M.K."/>
            <person name="Jung H.Y."/>
        </authorList>
    </citation>
    <scope>NUCLEOTIDE SEQUENCE [LARGE SCALE GENOMIC DNA]</scope>
    <source>
        <strain evidence="1 2">KCTC 52001</strain>
    </source>
</reference>
<dbReference type="EMBL" id="WJXZ01000004">
    <property type="protein sequence ID" value="MRS61235.1"/>
    <property type="molecule type" value="Genomic_DNA"/>
</dbReference>
<evidence type="ECO:0000313" key="2">
    <source>
        <dbReference type="Proteomes" id="UP000441754"/>
    </source>
</evidence>
<protein>
    <submittedName>
        <fullName evidence="1">Uncharacterized protein</fullName>
    </submittedName>
</protein>
<sequence>MTDLIIVIDRVQYLPKDGRKDLDINETLNNAIRQDIRNAQKWATWMNKEGHKIWITVTGNSKSGVKFRVDCEDEETRQRVSKFINHKLEAQDKDFFDI</sequence>
<dbReference type="OrthoDB" id="9896202at2"/>
<gene>
    <name evidence="1" type="ORF">GJJ30_08020</name>
</gene>
<name>A0A7K0EHK9_9BACT</name>
<comment type="caution">
    <text evidence="1">The sequence shown here is derived from an EMBL/GenBank/DDBJ whole genome shotgun (WGS) entry which is preliminary data.</text>
</comment>
<organism evidence="1 2">
    <name type="scientific">Larkinella terrae</name>
    <dbReference type="NCBI Taxonomy" id="2025311"/>
    <lineage>
        <taxon>Bacteria</taxon>
        <taxon>Pseudomonadati</taxon>
        <taxon>Bacteroidota</taxon>
        <taxon>Cytophagia</taxon>
        <taxon>Cytophagales</taxon>
        <taxon>Spirosomataceae</taxon>
        <taxon>Larkinella</taxon>
    </lineage>
</organism>
<dbReference type="Proteomes" id="UP000441754">
    <property type="component" value="Unassembled WGS sequence"/>
</dbReference>
<dbReference type="RefSeq" id="WP_154174637.1">
    <property type="nucleotide sequence ID" value="NZ_WJXZ01000004.1"/>
</dbReference>